<protein>
    <submittedName>
        <fullName evidence="6">Uncharacterized endonuclease HI_1296</fullName>
        <ecNumber evidence="6">3.1.-.-</ecNumber>
    </submittedName>
</protein>
<dbReference type="GO" id="GO:0003676">
    <property type="term" value="F:nucleic acid binding"/>
    <property type="evidence" value="ECO:0007669"/>
    <property type="project" value="InterPro"/>
</dbReference>
<dbReference type="GO" id="GO:0004519">
    <property type="term" value="F:endonuclease activity"/>
    <property type="evidence" value="ECO:0007669"/>
    <property type="project" value="UniProtKB-KW"/>
</dbReference>
<feature type="chain" id="PRO_5002303600" evidence="4">
    <location>
        <begin position="19"/>
        <end position="161"/>
    </location>
</feature>
<keyword evidence="7" id="KW-1185">Reference proteome</keyword>
<reference evidence="7" key="1">
    <citation type="submission" date="2014-12" db="EMBL/GenBank/DDBJ databases">
        <authorList>
            <person name="Salcher M.M."/>
        </authorList>
    </citation>
    <scope>NUCLEOTIDE SEQUENCE [LARGE SCALE GENOMIC DNA]</scope>
    <source>
        <strain evidence="7">MMS-10A-171</strain>
    </source>
</reference>
<keyword evidence="3 6" id="KW-0378">Hydrolase</keyword>
<dbReference type="PROSITE" id="PS50830">
    <property type="entry name" value="TNASE_3"/>
    <property type="match status" value="1"/>
</dbReference>
<keyword evidence="4" id="KW-0732">Signal</keyword>
<dbReference type="GO" id="GO:0016787">
    <property type="term" value="F:hydrolase activity"/>
    <property type="evidence" value="ECO:0007669"/>
    <property type="project" value="UniProtKB-KW"/>
</dbReference>
<proteinExistence type="predicted"/>
<dbReference type="InterPro" id="IPR016071">
    <property type="entry name" value="Staphylococal_nuclease_OB-fold"/>
</dbReference>
<dbReference type="Proteomes" id="UP000064007">
    <property type="component" value="Chromosome 1"/>
</dbReference>
<dbReference type="HOGENOM" id="CLU_046484_7_0_4"/>
<dbReference type="AlphaFoldDB" id="A0A0D6EWQ3"/>
<dbReference type="InterPro" id="IPR035437">
    <property type="entry name" value="SNase_OB-fold_sf"/>
</dbReference>
<dbReference type="STRING" id="1581557.BN1208_0971"/>
<dbReference type="InterPro" id="IPR002071">
    <property type="entry name" value="Thermonucl_AS"/>
</dbReference>
<accession>A0A0D6EWQ3</accession>
<name>A0A0D6EWQ3_9PROT</name>
<dbReference type="SMART" id="SM00318">
    <property type="entry name" value="SNc"/>
    <property type="match status" value="1"/>
</dbReference>
<evidence type="ECO:0000313" key="7">
    <source>
        <dbReference type="Proteomes" id="UP000064007"/>
    </source>
</evidence>
<evidence type="ECO:0000256" key="2">
    <source>
        <dbReference type="ARBA" id="ARBA00022759"/>
    </source>
</evidence>
<organism evidence="6 7">
    <name type="scientific">Candidatus Methylopumilus planktonicus</name>
    <dbReference type="NCBI Taxonomy" id="1581557"/>
    <lineage>
        <taxon>Bacteria</taxon>
        <taxon>Pseudomonadati</taxon>
        <taxon>Pseudomonadota</taxon>
        <taxon>Betaproteobacteria</taxon>
        <taxon>Nitrosomonadales</taxon>
        <taxon>Methylophilaceae</taxon>
        <taxon>Candidatus Methylopumilus</taxon>
    </lineage>
</organism>
<evidence type="ECO:0000313" key="6">
    <source>
        <dbReference type="EMBL" id="CEZ19854.1"/>
    </source>
</evidence>
<dbReference type="Pfam" id="PF00565">
    <property type="entry name" value="SNase"/>
    <property type="match status" value="1"/>
</dbReference>
<dbReference type="Gene3D" id="2.40.50.90">
    <property type="match status" value="1"/>
</dbReference>
<dbReference type="OrthoDB" id="9805504at2"/>
<dbReference type="EC" id="3.1.-.-" evidence="6"/>
<dbReference type="PANTHER" id="PTHR12302:SF3">
    <property type="entry name" value="SERINE_THREONINE-PROTEIN KINASE 31"/>
    <property type="match status" value="1"/>
</dbReference>
<dbReference type="KEGG" id="mbat:BN1208_0971"/>
<dbReference type="PROSITE" id="PS01123">
    <property type="entry name" value="TNASE_1"/>
    <property type="match status" value="1"/>
</dbReference>
<dbReference type="EMBL" id="LN827929">
    <property type="protein sequence ID" value="CEZ19854.1"/>
    <property type="molecule type" value="Genomic_DNA"/>
</dbReference>
<dbReference type="PANTHER" id="PTHR12302">
    <property type="entry name" value="EBNA2 BINDING PROTEIN P100"/>
    <property type="match status" value="1"/>
</dbReference>
<sequence length="161" mass="18798">MKNLIFILLLLLSLLSFAEELTGKVIKVSDGDTITVLDSNNQKYKIRLQGIDAPETQQAFGETSRQSLANLVYDKEVIVLWDKKDKYARILGKVIVDGRDANYEQLKKGLAWYYKQYEKDLSDEDKQRYSEAEGWARNYTEGLWTDSKSIPPWEFRHKRKN</sequence>
<dbReference type="SUPFAM" id="SSF50199">
    <property type="entry name" value="Staphylococcal nuclease"/>
    <property type="match status" value="1"/>
</dbReference>
<evidence type="ECO:0000256" key="4">
    <source>
        <dbReference type="SAM" id="SignalP"/>
    </source>
</evidence>
<evidence type="ECO:0000259" key="5">
    <source>
        <dbReference type="PROSITE" id="PS50830"/>
    </source>
</evidence>
<feature type="domain" description="TNase-like" evidence="5">
    <location>
        <begin position="19"/>
        <end position="146"/>
    </location>
</feature>
<gene>
    <name evidence="6" type="ORF">BN1208_0971</name>
</gene>
<keyword evidence="2 6" id="KW-0255">Endonuclease</keyword>
<feature type="signal peptide" evidence="4">
    <location>
        <begin position="1"/>
        <end position="18"/>
    </location>
</feature>
<evidence type="ECO:0000256" key="1">
    <source>
        <dbReference type="ARBA" id="ARBA00022722"/>
    </source>
</evidence>
<evidence type="ECO:0000256" key="3">
    <source>
        <dbReference type="ARBA" id="ARBA00022801"/>
    </source>
</evidence>
<keyword evidence="1" id="KW-0540">Nuclease</keyword>